<gene>
    <name evidence="1" type="ORF">OIU74_017808</name>
</gene>
<proteinExistence type="predicted"/>
<keyword evidence="2" id="KW-1185">Reference proteome</keyword>
<sequence>MEEKVHGFKPGDRSHGRTEEIYSTIEELMEEIEKLGYVALGNEMLLEAGEKQKREALRHHREKLTLAFGLVNGAAPPGKALRSRRT</sequence>
<dbReference type="AlphaFoldDB" id="A0A9Q1AHJ1"/>
<comment type="caution">
    <text evidence="1">The sequence shown here is derived from an EMBL/GenBank/DDBJ whole genome shotgun (WGS) entry which is preliminary data.</text>
</comment>
<dbReference type="Proteomes" id="UP001151752">
    <property type="component" value="Chromosome 10"/>
</dbReference>
<dbReference type="EMBL" id="JAPFFM010000002">
    <property type="protein sequence ID" value="KAJ6771433.1"/>
    <property type="molecule type" value="Genomic_DNA"/>
</dbReference>
<reference evidence="1" key="2">
    <citation type="journal article" date="2023" name="Int. J. Mol. Sci.">
        <title>De Novo Assembly and Annotation of 11 Diverse Shrub Willow (Salix) Genomes Reveals Novel Gene Organization in Sex-Linked Regions.</title>
        <authorList>
            <person name="Hyden B."/>
            <person name="Feng K."/>
            <person name="Yates T.B."/>
            <person name="Jawdy S."/>
            <person name="Cereghino C."/>
            <person name="Smart L.B."/>
            <person name="Muchero W."/>
        </authorList>
    </citation>
    <scope>NUCLEOTIDE SEQUENCE</scope>
    <source>
        <tissue evidence="1">Shoot tip</tissue>
    </source>
</reference>
<name>A0A9Q1AHJ1_9ROSI</name>
<reference evidence="1" key="1">
    <citation type="submission" date="2022-11" db="EMBL/GenBank/DDBJ databases">
        <authorList>
            <person name="Hyden B.L."/>
            <person name="Feng K."/>
            <person name="Yates T."/>
            <person name="Jawdy S."/>
            <person name="Smart L.B."/>
            <person name="Muchero W."/>
        </authorList>
    </citation>
    <scope>NUCLEOTIDE SEQUENCE</scope>
    <source>
        <tissue evidence="1">Shoot tip</tissue>
    </source>
</reference>
<evidence type="ECO:0000313" key="2">
    <source>
        <dbReference type="Proteomes" id="UP001151752"/>
    </source>
</evidence>
<organism evidence="1 2">
    <name type="scientific">Salix koriyanagi</name>
    <dbReference type="NCBI Taxonomy" id="2511006"/>
    <lineage>
        <taxon>Eukaryota</taxon>
        <taxon>Viridiplantae</taxon>
        <taxon>Streptophyta</taxon>
        <taxon>Embryophyta</taxon>
        <taxon>Tracheophyta</taxon>
        <taxon>Spermatophyta</taxon>
        <taxon>Magnoliopsida</taxon>
        <taxon>eudicotyledons</taxon>
        <taxon>Gunneridae</taxon>
        <taxon>Pentapetalae</taxon>
        <taxon>rosids</taxon>
        <taxon>fabids</taxon>
        <taxon>Malpighiales</taxon>
        <taxon>Salicaceae</taxon>
        <taxon>Saliceae</taxon>
        <taxon>Salix</taxon>
    </lineage>
</organism>
<evidence type="ECO:0000313" key="1">
    <source>
        <dbReference type="EMBL" id="KAJ6771433.1"/>
    </source>
</evidence>
<accession>A0A9Q1AHJ1</accession>
<protein>
    <submittedName>
        <fullName evidence="1">Uncharacterized protein</fullName>
    </submittedName>
</protein>